<protein>
    <recommendedName>
        <fullName evidence="10">LRR receptor-like serine/threonine-protein kinase</fullName>
    </recommendedName>
</protein>
<reference evidence="9" key="2">
    <citation type="journal article" date="2017" name="J. Anim. Genet.">
        <title>Multiple reference genome sequences of hot pepper reveal the massive evolution of plant disease resistance genes by retroduplication.</title>
        <authorList>
            <person name="Kim S."/>
            <person name="Park J."/>
            <person name="Yeom S.-I."/>
            <person name="Kim Y.-M."/>
            <person name="Seo E."/>
            <person name="Kim K.-T."/>
            <person name="Kim M.-S."/>
            <person name="Lee J.M."/>
            <person name="Cheong K."/>
            <person name="Shin H.-S."/>
            <person name="Kim S.-B."/>
            <person name="Han K."/>
            <person name="Lee J."/>
            <person name="Park M."/>
            <person name="Lee H.-A."/>
            <person name="Lee H.-Y."/>
            <person name="Lee Y."/>
            <person name="Oh S."/>
            <person name="Lee J.H."/>
            <person name="Choi E."/>
            <person name="Choi E."/>
            <person name="Lee S.E."/>
            <person name="Jeon J."/>
            <person name="Kim H."/>
            <person name="Choi G."/>
            <person name="Song H."/>
            <person name="Lee J."/>
            <person name="Lee S.-C."/>
            <person name="Kwon J.-K."/>
            <person name="Lee H.-Y."/>
            <person name="Koo N."/>
            <person name="Hong Y."/>
            <person name="Kim R.W."/>
            <person name="Kang W.-H."/>
            <person name="Huh J.H."/>
            <person name="Kang B.-C."/>
            <person name="Yang T.-J."/>
            <person name="Lee Y.-H."/>
            <person name="Bennetzen J.L."/>
            <person name="Choi D."/>
        </authorList>
    </citation>
    <scope>NUCLEOTIDE SEQUENCE [LARGE SCALE GENOMIC DNA]</scope>
    <source>
        <strain evidence="9">cv. PBC81</strain>
    </source>
</reference>
<sequence length="144" mass="16527">MWGNVPSCLGDVTSLREVYLGSNNFTATIPSSLWNLKDILMLNLSSNFFNGSLPLEVGNLKAAILLDLLAALLLSITAAHLFTTVWRQLSVDIFQQLWMMKTFVTLCFQHQWLHSYMKARLLRSRFGYKSQRYFICKHTSTAFQ</sequence>
<dbReference type="PANTHER" id="PTHR27008:SF602">
    <property type="entry name" value="LRR RECEPTOR-LIKE SERINE_THREONINE-PROTEIN KINASE EFR"/>
    <property type="match status" value="1"/>
</dbReference>
<dbReference type="STRING" id="33114.A0A2G2XE49"/>
<reference evidence="8 9" key="1">
    <citation type="journal article" date="2017" name="Genome Biol.">
        <title>New reference genome sequences of hot pepper reveal the massive evolution of plant disease-resistance genes by retroduplication.</title>
        <authorList>
            <person name="Kim S."/>
            <person name="Park J."/>
            <person name="Yeom S.I."/>
            <person name="Kim Y.M."/>
            <person name="Seo E."/>
            <person name="Kim K.T."/>
            <person name="Kim M.S."/>
            <person name="Lee J.M."/>
            <person name="Cheong K."/>
            <person name="Shin H.S."/>
            <person name="Kim S.B."/>
            <person name="Han K."/>
            <person name="Lee J."/>
            <person name="Park M."/>
            <person name="Lee H.A."/>
            <person name="Lee H.Y."/>
            <person name="Lee Y."/>
            <person name="Oh S."/>
            <person name="Lee J.H."/>
            <person name="Choi E."/>
            <person name="Choi E."/>
            <person name="Lee S.E."/>
            <person name="Jeon J."/>
            <person name="Kim H."/>
            <person name="Choi G."/>
            <person name="Song H."/>
            <person name="Lee J."/>
            <person name="Lee S.C."/>
            <person name="Kwon J.K."/>
            <person name="Lee H.Y."/>
            <person name="Koo N."/>
            <person name="Hong Y."/>
            <person name="Kim R.W."/>
            <person name="Kang W.H."/>
            <person name="Huh J.H."/>
            <person name="Kang B.C."/>
            <person name="Yang T.J."/>
            <person name="Lee Y.H."/>
            <person name="Bennetzen J.L."/>
            <person name="Choi D."/>
        </authorList>
    </citation>
    <scope>NUCLEOTIDE SEQUENCE [LARGE SCALE GENOMIC DNA]</scope>
    <source>
        <strain evidence="9">cv. PBC81</strain>
    </source>
</reference>
<dbReference type="Proteomes" id="UP000224567">
    <property type="component" value="Unassembled WGS sequence"/>
</dbReference>
<evidence type="ECO:0000256" key="2">
    <source>
        <dbReference type="ARBA" id="ARBA00022614"/>
    </source>
</evidence>
<dbReference type="OrthoDB" id="1303056at2759"/>
<keyword evidence="6 7" id="KW-0472">Membrane</keyword>
<evidence type="ECO:0000313" key="8">
    <source>
        <dbReference type="EMBL" id="PHT55764.1"/>
    </source>
</evidence>
<keyword evidence="5 7" id="KW-1133">Transmembrane helix</keyword>
<evidence type="ECO:0000256" key="3">
    <source>
        <dbReference type="ARBA" id="ARBA00022692"/>
    </source>
</evidence>
<evidence type="ECO:0000256" key="5">
    <source>
        <dbReference type="ARBA" id="ARBA00022989"/>
    </source>
</evidence>
<dbReference type="InterPro" id="IPR051809">
    <property type="entry name" value="Plant_receptor-like_S/T_kinase"/>
</dbReference>
<evidence type="ECO:0000313" key="9">
    <source>
        <dbReference type="Proteomes" id="UP000224567"/>
    </source>
</evidence>
<dbReference type="EMBL" id="MLFT02000002">
    <property type="protein sequence ID" value="PHT55764.1"/>
    <property type="molecule type" value="Genomic_DNA"/>
</dbReference>
<dbReference type="InterPro" id="IPR032675">
    <property type="entry name" value="LRR_dom_sf"/>
</dbReference>
<dbReference type="GO" id="GO:0016020">
    <property type="term" value="C:membrane"/>
    <property type="evidence" value="ECO:0007669"/>
    <property type="project" value="UniProtKB-SubCell"/>
</dbReference>
<organism evidence="8 9">
    <name type="scientific">Capsicum baccatum</name>
    <name type="common">Peruvian pepper</name>
    <dbReference type="NCBI Taxonomy" id="33114"/>
    <lineage>
        <taxon>Eukaryota</taxon>
        <taxon>Viridiplantae</taxon>
        <taxon>Streptophyta</taxon>
        <taxon>Embryophyta</taxon>
        <taxon>Tracheophyta</taxon>
        <taxon>Spermatophyta</taxon>
        <taxon>Magnoliopsida</taxon>
        <taxon>eudicotyledons</taxon>
        <taxon>Gunneridae</taxon>
        <taxon>Pentapetalae</taxon>
        <taxon>asterids</taxon>
        <taxon>lamiids</taxon>
        <taxon>Solanales</taxon>
        <taxon>Solanaceae</taxon>
        <taxon>Solanoideae</taxon>
        <taxon>Capsiceae</taxon>
        <taxon>Capsicum</taxon>
    </lineage>
</organism>
<dbReference type="Gene3D" id="3.80.10.10">
    <property type="entry name" value="Ribonuclease Inhibitor"/>
    <property type="match status" value="1"/>
</dbReference>
<evidence type="ECO:0000256" key="6">
    <source>
        <dbReference type="ARBA" id="ARBA00023136"/>
    </source>
</evidence>
<dbReference type="Pfam" id="PF00560">
    <property type="entry name" value="LRR_1"/>
    <property type="match status" value="2"/>
</dbReference>
<name>A0A2G2XE49_CAPBA</name>
<evidence type="ECO:0000256" key="1">
    <source>
        <dbReference type="ARBA" id="ARBA00004370"/>
    </source>
</evidence>
<proteinExistence type="predicted"/>
<comment type="subcellular location">
    <subcellularLocation>
        <location evidence="1">Membrane</location>
    </subcellularLocation>
</comment>
<accession>A0A2G2XE49</accession>
<keyword evidence="3 7" id="KW-0812">Transmembrane</keyword>
<comment type="caution">
    <text evidence="8">The sequence shown here is derived from an EMBL/GenBank/DDBJ whole genome shotgun (WGS) entry which is preliminary data.</text>
</comment>
<keyword evidence="2" id="KW-0433">Leucine-rich repeat</keyword>
<feature type="transmembrane region" description="Helical" evidence="7">
    <location>
        <begin position="62"/>
        <end position="81"/>
    </location>
</feature>
<dbReference type="SUPFAM" id="SSF52058">
    <property type="entry name" value="L domain-like"/>
    <property type="match status" value="1"/>
</dbReference>
<evidence type="ECO:0000256" key="4">
    <source>
        <dbReference type="ARBA" id="ARBA00022737"/>
    </source>
</evidence>
<dbReference type="InterPro" id="IPR001611">
    <property type="entry name" value="Leu-rich_rpt"/>
</dbReference>
<dbReference type="AlphaFoldDB" id="A0A2G2XE49"/>
<evidence type="ECO:0008006" key="10">
    <source>
        <dbReference type="Google" id="ProtNLM"/>
    </source>
</evidence>
<evidence type="ECO:0000256" key="7">
    <source>
        <dbReference type="SAM" id="Phobius"/>
    </source>
</evidence>
<dbReference type="PANTHER" id="PTHR27008">
    <property type="entry name" value="OS04G0122200 PROTEIN"/>
    <property type="match status" value="1"/>
</dbReference>
<keyword evidence="4" id="KW-0677">Repeat</keyword>
<gene>
    <name evidence="8" type="ORF">CQW23_04250</name>
</gene>
<keyword evidence="9" id="KW-1185">Reference proteome</keyword>